<keyword evidence="1" id="KW-0472">Membrane</keyword>
<dbReference type="Pfam" id="PF11797">
    <property type="entry name" value="WxLIP_HBD"/>
    <property type="match status" value="1"/>
</dbReference>
<keyword evidence="5" id="KW-1185">Reference proteome</keyword>
<keyword evidence="1" id="KW-1133">Transmembrane helix</keyword>
<evidence type="ECO:0000256" key="1">
    <source>
        <dbReference type="SAM" id="Phobius"/>
    </source>
</evidence>
<dbReference type="STRING" id="360911.EAT1b_1176"/>
<sequence>MKRIWIIGIGIICWSWMATLSSVHAQTDEVGFSVEIVPHAKQLNPQVGYFDLFVSPAEPVVLELVIHNHLDKRQRYELNIGNAYTNELGVIVYDQSEPVREGVSFTDLVDDLHQTIEVGPSEAKRVKIETNAVGKVIEGVLLGGIRVSRTEDSTTPEQVGVQNQYEYVIGVKLTTTTKQVVYEPKWESVSVNTNHYYPHVAFQIANQTGSISGQVDLEMRVKSEEGKTMSHRMEARMAPYTNTGFRFPITERLAPGTYQVFVEMRERETNRTWSFTDSFKVTDEEAAHIQERVEEPVVQQSSFLNRDMTLPIVGICLLLSTGYILYLRRRLRSA</sequence>
<organism evidence="4 5">
    <name type="scientific">Exiguobacterium sp. (strain ATCC BAA-1283 / AT1b)</name>
    <dbReference type="NCBI Taxonomy" id="360911"/>
    <lineage>
        <taxon>Bacteria</taxon>
        <taxon>Bacillati</taxon>
        <taxon>Bacillota</taxon>
        <taxon>Bacilli</taxon>
        <taxon>Bacillales</taxon>
        <taxon>Bacillales Family XII. Incertae Sedis</taxon>
        <taxon>Exiguobacterium</taxon>
    </lineage>
</organism>
<dbReference type="Pfam" id="PF06030">
    <property type="entry name" value="WxLIP_PGBD"/>
    <property type="match status" value="1"/>
</dbReference>
<dbReference type="RefSeq" id="WP_012727223.1">
    <property type="nucleotide sequence ID" value="NC_012673.1"/>
</dbReference>
<dbReference type="Proteomes" id="UP000000716">
    <property type="component" value="Chromosome"/>
</dbReference>
<feature type="domain" description="WxL Interacting Protein host binding" evidence="3">
    <location>
        <begin position="158"/>
        <end position="289"/>
    </location>
</feature>
<name>C4L711_EXISA</name>
<protein>
    <submittedName>
        <fullName evidence="4">Uncharacterized protein</fullName>
    </submittedName>
</protein>
<feature type="domain" description="WxL Interacting Protein peptidoglycan binding" evidence="2">
    <location>
        <begin position="32"/>
        <end position="148"/>
    </location>
</feature>
<dbReference type="eggNOG" id="COG4072">
    <property type="taxonomic scope" value="Bacteria"/>
</dbReference>
<feature type="transmembrane region" description="Helical" evidence="1">
    <location>
        <begin position="308"/>
        <end position="327"/>
    </location>
</feature>
<keyword evidence="1" id="KW-0812">Transmembrane</keyword>
<evidence type="ECO:0000259" key="2">
    <source>
        <dbReference type="Pfam" id="PF06030"/>
    </source>
</evidence>
<dbReference type="OrthoDB" id="2148359at2"/>
<evidence type="ECO:0000313" key="4">
    <source>
        <dbReference type="EMBL" id="ACQ70104.1"/>
    </source>
</evidence>
<proteinExistence type="predicted"/>
<dbReference type="HOGENOM" id="CLU_051987_2_0_9"/>
<evidence type="ECO:0000313" key="5">
    <source>
        <dbReference type="Proteomes" id="UP000000716"/>
    </source>
</evidence>
<dbReference type="InterPro" id="IPR021759">
    <property type="entry name" value="WxLIP_HBD"/>
</dbReference>
<dbReference type="KEGG" id="eat:EAT1b_1176"/>
<reference evidence="4 5" key="1">
    <citation type="journal article" date="2011" name="J. Bacteriol.">
        <title>Complete genome sequence of the Thermophilic Bacterium Exiguobacterium sp. AT1b.</title>
        <authorList>
            <person name="Vishnivetskaya T.A."/>
            <person name="Lucas S."/>
            <person name="Copeland A."/>
            <person name="Lapidus A."/>
            <person name="Glavina Del Rio T."/>
            <person name="Dalin E."/>
            <person name="Tice H."/>
            <person name="Bruce D.C."/>
            <person name="Goodwin L.A."/>
            <person name="Pitluck S."/>
            <person name="Saunders E."/>
            <person name="Brettin T."/>
            <person name="Detter C."/>
            <person name="Han C."/>
            <person name="Larimer F."/>
            <person name="Land M.L."/>
            <person name="Hauser L.J."/>
            <person name="Kyrpides N.C."/>
            <person name="Ovchinnikova G."/>
            <person name="Kathariou S."/>
            <person name="Ramaley R.F."/>
            <person name="Rodrigues D.F."/>
            <person name="Hendrix C."/>
            <person name="Richardson P."/>
            <person name="Tiedje J.M."/>
        </authorList>
    </citation>
    <scope>NUCLEOTIDE SEQUENCE [LARGE SCALE GENOMIC DNA]</scope>
    <source>
        <strain evidence="5">ATCC BAA-1283 / AT1b</strain>
    </source>
</reference>
<evidence type="ECO:0000259" key="3">
    <source>
        <dbReference type="Pfam" id="PF11797"/>
    </source>
</evidence>
<gene>
    <name evidence="4" type="ordered locus">EAT1b_1176</name>
</gene>
<dbReference type="InterPro" id="IPR010317">
    <property type="entry name" value="WxLIP_PGBD"/>
</dbReference>
<dbReference type="EMBL" id="CP001615">
    <property type="protein sequence ID" value="ACQ70104.1"/>
    <property type="molecule type" value="Genomic_DNA"/>
</dbReference>
<accession>C4L711</accession>
<dbReference type="AlphaFoldDB" id="C4L711"/>